<dbReference type="PANTHER" id="PTHR33303">
    <property type="entry name" value="CYTOPLASMIC PROTEIN-RELATED"/>
    <property type="match status" value="1"/>
</dbReference>
<evidence type="ECO:0000313" key="2">
    <source>
        <dbReference type="EMBL" id="AAV61401.1"/>
    </source>
</evidence>
<dbReference type="SUPFAM" id="SSF51735">
    <property type="entry name" value="NAD(P)-binding Rossmann-fold domains"/>
    <property type="match status" value="1"/>
</dbReference>
<dbReference type="HOGENOM" id="CLU_112567_0_0_9"/>
<accession>Q5M2L3</accession>
<protein>
    <recommendedName>
        <fullName evidence="1">CoA-binding domain-containing protein</fullName>
    </recommendedName>
</protein>
<name>Q5M2L3_STRT2</name>
<keyword evidence="3" id="KW-1185">Reference proteome</keyword>
<evidence type="ECO:0000313" key="3">
    <source>
        <dbReference type="Proteomes" id="UP000001170"/>
    </source>
</evidence>
<sequence>MNDEESQMSYSFQNPSAEVIESYLKSAKTIAIVGLSHRKEAASYQVAHFLQAAGYRIIPVNPKLEGQELLGEHVYAYLKDIPFSVDIVDVFRRSEYLPDVAYDFLETKDRVFWSQIGLENEEAETILRQSNRQDIVMNRCTKIEYMRLFV</sequence>
<dbReference type="STRING" id="264199.stu1802"/>
<feature type="domain" description="CoA-binding" evidence="1">
    <location>
        <begin position="24"/>
        <end position="118"/>
    </location>
</feature>
<dbReference type="Gene3D" id="3.40.50.720">
    <property type="entry name" value="NAD(P)-binding Rossmann-like Domain"/>
    <property type="match status" value="1"/>
</dbReference>
<gene>
    <name evidence="2" type="ordered locus">stu1802</name>
</gene>
<dbReference type="KEGG" id="stl:stu1802"/>
<evidence type="ECO:0000259" key="1">
    <source>
        <dbReference type="SMART" id="SM00881"/>
    </source>
</evidence>
<dbReference type="Pfam" id="PF13380">
    <property type="entry name" value="CoA_binding_2"/>
    <property type="match status" value="1"/>
</dbReference>
<dbReference type="SMART" id="SM00881">
    <property type="entry name" value="CoA_binding"/>
    <property type="match status" value="1"/>
</dbReference>
<organism evidence="2 3">
    <name type="scientific">Streptococcus thermophilus (strain ATCC BAA-250 / LMG 18311)</name>
    <dbReference type="NCBI Taxonomy" id="264199"/>
    <lineage>
        <taxon>Bacteria</taxon>
        <taxon>Bacillati</taxon>
        <taxon>Bacillota</taxon>
        <taxon>Bacilli</taxon>
        <taxon>Lactobacillales</taxon>
        <taxon>Streptococcaceae</taxon>
        <taxon>Streptococcus</taxon>
    </lineage>
</organism>
<dbReference type="AlphaFoldDB" id="Q5M2L3"/>
<dbReference type="InterPro" id="IPR003781">
    <property type="entry name" value="CoA-bd"/>
</dbReference>
<proteinExistence type="predicted"/>
<dbReference type="PANTHER" id="PTHR33303:SF2">
    <property type="entry name" value="COA-BINDING DOMAIN-CONTAINING PROTEIN"/>
    <property type="match status" value="1"/>
</dbReference>
<dbReference type="InterPro" id="IPR036291">
    <property type="entry name" value="NAD(P)-bd_dom_sf"/>
</dbReference>
<dbReference type="eggNOG" id="COG1832">
    <property type="taxonomic scope" value="Bacteria"/>
</dbReference>
<reference evidence="2 3" key="1">
    <citation type="journal article" date="2004" name="Nat. Biotechnol.">
        <title>Complete sequence and comparative genome analysis of the dairy bacterium Streptococcus thermophilus.</title>
        <authorList>
            <person name="Bolotin A."/>
            <person name="Quinquis B."/>
            <person name="Renault P."/>
            <person name="Sorokin A."/>
            <person name="Ehrlich S.D."/>
            <person name="Kulakauskas S."/>
            <person name="Lapidus A."/>
            <person name="Goltsman E."/>
            <person name="Mazur M."/>
            <person name="Pusch G.D."/>
            <person name="Fonstein M."/>
            <person name="Overbeek R."/>
            <person name="Kyprides N."/>
            <person name="Purnelle B."/>
            <person name="Prozzi D."/>
            <person name="Ngui K."/>
            <person name="Masuy D."/>
            <person name="Hancy F."/>
            <person name="Burteau S."/>
            <person name="Boutry M."/>
            <person name="Delcour J."/>
            <person name="Goffeau A."/>
            <person name="Hols P."/>
        </authorList>
    </citation>
    <scope>NUCLEOTIDE SEQUENCE [LARGE SCALE GENOMIC DNA]</scope>
    <source>
        <strain evidence="3">ATCC BAA-250 / LMG 18311</strain>
    </source>
</reference>
<dbReference type="EMBL" id="CP000023">
    <property type="protein sequence ID" value="AAV61401.1"/>
    <property type="molecule type" value="Genomic_DNA"/>
</dbReference>
<dbReference type="Proteomes" id="UP000001170">
    <property type="component" value="Chromosome"/>
</dbReference>